<evidence type="ECO:0000256" key="1">
    <source>
        <dbReference type="SAM" id="Phobius"/>
    </source>
</evidence>
<evidence type="ECO:0000259" key="2">
    <source>
        <dbReference type="Pfam" id="PF03413"/>
    </source>
</evidence>
<name>A0ABS2ZKR4_9BACL</name>
<feature type="domain" description="PepSY" evidence="2">
    <location>
        <begin position="103"/>
        <end position="155"/>
    </location>
</feature>
<dbReference type="InterPro" id="IPR025711">
    <property type="entry name" value="PepSY"/>
</dbReference>
<keyword evidence="1" id="KW-0472">Membrane</keyword>
<dbReference type="EMBL" id="JAFHKS010000044">
    <property type="protein sequence ID" value="MBN3547204.1"/>
    <property type="molecule type" value="Genomic_DNA"/>
</dbReference>
<protein>
    <submittedName>
        <fullName evidence="3">PepSY domain-containing protein</fullName>
    </submittedName>
</protein>
<feature type="domain" description="PepSY" evidence="2">
    <location>
        <begin position="34"/>
        <end position="90"/>
    </location>
</feature>
<dbReference type="RefSeq" id="WP_188401464.1">
    <property type="nucleotide sequence ID" value="NZ_BMCE01000001.1"/>
</dbReference>
<organism evidence="3 4">
    <name type="scientific">Fictibacillus barbaricus</name>
    <dbReference type="NCBI Taxonomy" id="182136"/>
    <lineage>
        <taxon>Bacteria</taxon>
        <taxon>Bacillati</taxon>
        <taxon>Bacillota</taxon>
        <taxon>Bacilli</taxon>
        <taxon>Bacillales</taxon>
        <taxon>Fictibacillaceae</taxon>
        <taxon>Fictibacillus</taxon>
    </lineage>
</organism>
<accession>A0ABS2ZKR4</accession>
<reference evidence="3 4" key="1">
    <citation type="submission" date="2021-01" db="EMBL/GenBank/DDBJ databases">
        <title>Genome Sequencing of Type Strains.</title>
        <authorList>
            <person name="Lemaire J.F."/>
            <person name="Inderbitzin P."/>
            <person name="Collins S.B."/>
            <person name="Wespe N."/>
            <person name="Knight-Connoni V."/>
        </authorList>
    </citation>
    <scope>NUCLEOTIDE SEQUENCE [LARGE SCALE GENOMIC DNA]</scope>
    <source>
        <strain evidence="3 4">DSM 14730</strain>
    </source>
</reference>
<keyword evidence="1" id="KW-0812">Transmembrane</keyword>
<dbReference type="Pfam" id="PF03413">
    <property type="entry name" value="PepSY"/>
    <property type="match status" value="3"/>
</dbReference>
<evidence type="ECO:0000313" key="3">
    <source>
        <dbReference type="EMBL" id="MBN3547204.1"/>
    </source>
</evidence>
<proteinExistence type="predicted"/>
<keyword evidence="4" id="KW-1185">Reference proteome</keyword>
<keyword evidence="1" id="KW-1133">Transmembrane helix</keyword>
<comment type="caution">
    <text evidence="3">The sequence shown here is derived from an EMBL/GenBank/DDBJ whole genome shotgun (WGS) entry which is preliminary data.</text>
</comment>
<feature type="transmembrane region" description="Helical" evidence="1">
    <location>
        <begin position="7"/>
        <end position="26"/>
    </location>
</feature>
<evidence type="ECO:0000313" key="4">
    <source>
        <dbReference type="Proteomes" id="UP001319060"/>
    </source>
</evidence>
<dbReference type="Proteomes" id="UP001319060">
    <property type="component" value="Unassembled WGS sequence"/>
</dbReference>
<gene>
    <name evidence="3" type="ORF">JYA64_17985</name>
</gene>
<sequence>MKTKTAAIIGVVILMILLIFGTRQWVVGNNDSTLSKEKINEIVSTKYSGEILSTERTDREGKTQYQTVLKGENGVYVIWSDAVSGEILEIKRTEKTEPNNKLLTKDEASRIAAKAGKVLTSEYNAQNKVYFFTVEKESKKFTFEINASTGKIQNKKEIKPSTEPPKPNTKITEQEARKIALKEVEGTVTDVELDDEDGVLVYEIEVETDVQEGVVIINAFTGEVVSVTMETKDND</sequence>
<dbReference type="Gene3D" id="3.10.450.40">
    <property type="match status" value="1"/>
</dbReference>
<feature type="domain" description="PepSY" evidence="2">
    <location>
        <begin position="170"/>
        <end position="227"/>
    </location>
</feature>